<dbReference type="RefSeq" id="WP_206254500.1">
    <property type="nucleotide sequence ID" value="NZ_CP071060.1"/>
</dbReference>
<gene>
    <name evidence="1" type="ORF">JY500_21095</name>
</gene>
<dbReference type="InterPro" id="IPR023614">
    <property type="entry name" value="Porin_dom_sf"/>
</dbReference>
<evidence type="ECO:0008006" key="3">
    <source>
        <dbReference type="Google" id="ProtNLM"/>
    </source>
</evidence>
<accession>A0ABX7M579</accession>
<dbReference type="Proteomes" id="UP000663570">
    <property type="component" value="Chromosome"/>
</dbReference>
<sequence length="388" mass="42510">MAIVAALAFMGPAHASEPDWQLNGFASLGVARSSFDDAAYRYQPTADAAIGTDPSPRIDTLAGMQLRYQPTDSLNFTAQLLARDPPVSGSPVVLNWAYLGWQMADRTELKLGRIQLPFFMYSDTRNVRYAQTWVRPPGELYGLVGNSEHHDGAYLRNLQALGSWSMVTELFVGYGANQNRNSSPSGTYYGIALTGYDAHWTLRAMWLNGNTHMESQALAAVLATLQQRAPDVAADYAYETLKNAGYHTIGLRYEDERWLLVGEIAGTRTGNTRILADDVAAYLTAGCRFGAWQPYLSYAARRSAGVDADPRIVDPIAARTVGAVLAAQNYSQDTASLGLRWDLALNLALKAQFDRVMPRDGARGTFTQPLPAGRQHSDVISFAVNLIF</sequence>
<name>A0ABX7M579_9RHOO</name>
<dbReference type="SUPFAM" id="SSF56935">
    <property type="entry name" value="Porins"/>
    <property type="match status" value="1"/>
</dbReference>
<evidence type="ECO:0000313" key="2">
    <source>
        <dbReference type="Proteomes" id="UP000663570"/>
    </source>
</evidence>
<dbReference type="Gene3D" id="2.40.160.10">
    <property type="entry name" value="Porin"/>
    <property type="match status" value="1"/>
</dbReference>
<proteinExistence type="predicted"/>
<dbReference type="EMBL" id="CP071060">
    <property type="protein sequence ID" value="QSI76911.1"/>
    <property type="molecule type" value="Genomic_DNA"/>
</dbReference>
<protein>
    <recommendedName>
        <fullName evidence="3">Porin</fullName>
    </recommendedName>
</protein>
<reference evidence="1 2" key="1">
    <citation type="submission" date="2021-02" db="EMBL/GenBank/DDBJ databases">
        <title>Niveibacterium changnyeongensis HC41.</title>
        <authorList>
            <person name="Kang M."/>
        </authorList>
    </citation>
    <scope>NUCLEOTIDE SEQUENCE [LARGE SCALE GENOMIC DNA]</scope>
    <source>
        <strain evidence="1 2">HC41</strain>
    </source>
</reference>
<organism evidence="1 2">
    <name type="scientific">Niveibacterium microcysteis</name>
    <dbReference type="NCBI Taxonomy" id="2811415"/>
    <lineage>
        <taxon>Bacteria</taxon>
        <taxon>Pseudomonadati</taxon>
        <taxon>Pseudomonadota</taxon>
        <taxon>Betaproteobacteria</taxon>
        <taxon>Rhodocyclales</taxon>
        <taxon>Rhodocyclaceae</taxon>
        <taxon>Niveibacterium</taxon>
    </lineage>
</organism>
<keyword evidence="2" id="KW-1185">Reference proteome</keyword>
<evidence type="ECO:0000313" key="1">
    <source>
        <dbReference type="EMBL" id="QSI76911.1"/>
    </source>
</evidence>